<gene>
    <name evidence="1" type="ORF">C8D89_11012</name>
</gene>
<dbReference type="RefSeq" id="WP_116709556.1">
    <property type="nucleotide sequence ID" value="NZ_QEKW01000010.1"/>
</dbReference>
<keyword evidence="2" id="KW-1185">Reference proteome</keyword>
<proteinExistence type="predicted"/>
<organism evidence="1 2">
    <name type="scientific">Actinomycetospora cinnamomea</name>
    <dbReference type="NCBI Taxonomy" id="663609"/>
    <lineage>
        <taxon>Bacteria</taxon>
        <taxon>Bacillati</taxon>
        <taxon>Actinomycetota</taxon>
        <taxon>Actinomycetes</taxon>
        <taxon>Pseudonocardiales</taxon>
        <taxon>Pseudonocardiaceae</taxon>
        <taxon>Actinomycetospora</taxon>
    </lineage>
</organism>
<dbReference type="EMBL" id="QEKW01000010">
    <property type="protein sequence ID" value="PVZ07859.1"/>
    <property type="molecule type" value="Genomic_DNA"/>
</dbReference>
<dbReference type="AlphaFoldDB" id="A0A2U1F6R3"/>
<protein>
    <submittedName>
        <fullName evidence="1">Uncharacterized protein</fullName>
    </submittedName>
</protein>
<evidence type="ECO:0000313" key="1">
    <source>
        <dbReference type="EMBL" id="PVZ07859.1"/>
    </source>
</evidence>
<comment type="caution">
    <text evidence="1">The sequence shown here is derived from an EMBL/GenBank/DDBJ whole genome shotgun (WGS) entry which is preliminary data.</text>
</comment>
<name>A0A2U1F6R3_9PSEU</name>
<reference evidence="1 2" key="1">
    <citation type="submission" date="2018-04" db="EMBL/GenBank/DDBJ databases">
        <title>Genomic Encyclopedia of Type Strains, Phase IV (KMG-IV): sequencing the most valuable type-strain genomes for metagenomic binning, comparative biology and taxonomic classification.</title>
        <authorList>
            <person name="Goeker M."/>
        </authorList>
    </citation>
    <scope>NUCLEOTIDE SEQUENCE [LARGE SCALE GENOMIC DNA]</scope>
    <source>
        <strain evidence="1 2">DSM 45771</strain>
    </source>
</reference>
<dbReference type="Proteomes" id="UP000245639">
    <property type="component" value="Unassembled WGS sequence"/>
</dbReference>
<sequence length="122" mass="13304">MTARLDTVATIGAEVIATLRSQPVSNPALPPKSMQLEATGEQQPVLLGIADRGVDLDKKSDELLVFAQDHFPVLLGLSLAQLGDFCEETGARLEMVRRNCGEVQDIIGDAVQQARRNELHRK</sequence>
<accession>A0A2U1F6R3</accession>
<evidence type="ECO:0000313" key="2">
    <source>
        <dbReference type="Proteomes" id="UP000245639"/>
    </source>
</evidence>